<feature type="region of interest" description="Disordered" evidence="1">
    <location>
        <begin position="345"/>
        <end position="369"/>
    </location>
</feature>
<sequence length="369" mass="40415">MAEAQIILSHSRESGIVGLASGEQYKWAHTALAESGFQRGEAGAWHLPVGDTGTTVLDLVRCAQRHRTSVHTSSRRFIGDVASDLARQLPGRWEASVELYSHPAWQEDLVPWIWDGGELGRALQNERIPYAAILTDTVHDTTLLFVERPGSHLDYLVGAFAPEGFEEGGYGDPHAPHSIVLPPYPGRAAQALTDRYLPAYDRAVHARRTAAIAAALDEIRSEYETWQAMVASGRYSDATPLDAAALGTAVEEFLDQSWHRFLPVLDHAPALLNECRPARSPWPEDAAALSRLTDAVLDARALLEGVLQRSLTLQERRARAWPAIETWLTDGERLLRQARLSAPHPRPALPVAAPARSLTAGARPAPHGH</sequence>
<evidence type="ECO:0000256" key="1">
    <source>
        <dbReference type="SAM" id="MobiDB-lite"/>
    </source>
</evidence>
<evidence type="ECO:0000313" key="3">
    <source>
        <dbReference type="Proteomes" id="UP001585018"/>
    </source>
</evidence>
<organism evidence="2 3">
    <name type="scientific">Streptomyces parvulus</name>
    <dbReference type="NCBI Taxonomy" id="146923"/>
    <lineage>
        <taxon>Bacteria</taxon>
        <taxon>Bacillati</taxon>
        <taxon>Actinomycetota</taxon>
        <taxon>Actinomycetes</taxon>
        <taxon>Kitasatosporales</taxon>
        <taxon>Streptomycetaceae</taxon>
        <taxon>Streptomyces</taxon>
    </lineage>
</organism>
<gene>
    <name evidence="2" type="ORF">VSS30_10165</name>
</gene>
<name>A0ABV5D8X1_9ACTN</name>
<proteinExistence type="predicted"/>
<comment type="caution">
    <text evidence="2">The sequence shown here is derived from an EMBL/GenBank/DDBJ whole genome shotgun (WGS) entry which is preliminary data.</text>
</comment>
<evidence type="ECO:0008006" key="4">
    <source>
        <dbReference type="Google" id="ProtNLM"/>
    </source>
</evidence>
<evidence type="ECO:0000313" key="2">
    <source>
        <dbReference type="EMBL" id="MFB8749163.1"/>
    </source>
</evidence>
<dbReference type="RefSeq" id="WP_376718648.1">
    <property type="nucleotide sequence ID" value="NZ_JAYMRR010000004.1"/>
</dbReference>
<accession>A0ABV5D8X1</accession>
<reference evidence="2 3" key="1">
    <citation type="submission" date="2024-01" db="EMBL/GenBank/DDBJ databases">
        <title>Genome mining of biosynthetic gene clusters to explore secondary metabolites of Streptomyces sp.</title>
        <authorList>
            <person name="Baig A."/>
            <person name="Ajitkumar Shintre N."/>
            <person name="Kumar H."/>
            <person name="Anbarasu A."/>
            <person name="Ramaiah S."/>
        </authorList>
    </citation>
    <scope>NUCLEOTIDE SEQUENCE [LARGE SCALE GENOMIC DNA]</scope>
    <source>
        <strain evidence="2 3">A03</strain>
    </source>
</reference>
<protein>
    <recommendedName>
        <fullName evidence="4">Butirosin biosynthesis protein H N-terminal domain-containing protein</fullName>
    </recommendedName>
</protein>
<keyword evidence="3" id="KW-1185">Reference proteome</keyword>
<dbReference type="Proteomes" id="UP001585018">
    <property type="component" value="Unassembled WGS sequence"/>
</dbReference>
<dbReference type="EMBL" id="JAYMRR010000004">
    <property type="protein sequence ID" value="MFB8749163.1"/>
    <property type="molecule type" value="Genomic_DNA"/>
</dbReference>